<protein>
    <submittedName>
        <fullName evidence="1">Uncharacterized protein</fullName>
    </submittedName>
</protein>
<organism evidence="1 2">
    <name type="scientific">Zophobas morio</name>
    <dbReference type="NCBI Taxonomy" id="2755281"/>
    <lineage>
        <taxon>Eukaryota</taxon>
        <taxon>Metazoa</taxon>
        <taxon>Ecdysozoa</taxon>
        <taxon>Arthropoda</taxon>
        <taxon>Hexapoda</taxon>
        <taxon>Insecta</taxon>
        <taxon>Pterygota</taxon>
        <taxon>Neoptera</taxon>
        <taxon>Endopterygota</taxon>
        <taxon>Coleoptera</taxon>
        <taxon>Polyphaga</taxon>
        <taxon>Cucujiformia</taxon>
        <taxon>Tenebrionidae</taxon>
        <taxon>Zophobas</taxon>
    </lineage>
</organism>
<accession>A0AA38ICA4</accession>
<gene>
    <name evidence="1" type="ORF">Zmor_012853</name>
</gene>
<evidence type="ECO:0000313" key="2">
    <source>
        <dbReference type="Proteomes" id="UP001168821"/>
    </source>
</evidence>
<name>A0AA38ICA4_9CUCU</name>
<dbReference type="Proteomes" id="UP001168821">
    <property type="component" value="Unassembled WGS sequence"/>
</dbReference>
<evidence type="ECO:0000313" key="1">
    <source>
        <dbReference type="EMBL" id="KAJ3653612.1"/>
    </source>
</evidence>
<comment type="caution">
    <text evidence="1">The sequence shown here is derived from an EMBL/GenBank/DDBJ whole genome shotgun (WGS) entry which is preliminary data.</text>
</comment>
<dbReference type="EMBL" id="JALNTZ010000004">
    <property type="protein sequence ID" value="KAJ3653612.1"/>
    <property type="molecule type" value="Genomic_DNA"/>
</dbReference>
<dbReference type="AlphaFoldDB" id="A0AA38ICA4"/>
<reference evidence="1" key="1">
    <citation type="journal article" date="2023" name="G3 (Bethesda)">
        <title>Whole genome assemblies of Zophobas morio and Tenebrio molitor.</title>
        <authorList>
            <person name="Kaur S."/>
            <person name="Stinson S.A."/>
            <person name="diCenzo G.C."/>
        </authorList>
    </citation>
    <scope>NUCLEOTIDE SEQUENCE</scope>
    <source>
        <strain evidence="1">QUZm001</strain>
    </source>
</reference>
<keyword evidence="2" id="KW-1185">Reference proteome</keyword>
<proteinExistence type="predicted"/>
<sequence>MSLIVSHIFKSLRFYYRKKNSKATERCTFTNNFPKLTQFFIFYQNLRRVVAALRAYAPNCVPPPPPRCNLSIKISPNWSRSHRIAVVAPLPSPALWVRASSQAPLRPCTRSTRPRGARANPATPHPAVLTRRTYQELARQLDPAHLITDWHTRTHEQRDCTDRPITLRKISTRRYQRGTRNALTHTRETVAAAAMADRSVHWRQCIGDTQLGHARMPIFGPNTPLTAAER</sequence>